<gene>
    <name evidence="4" type="primary">GIP_26</name>
    <name evidence="4" type="ORF">CM83_72277</name>
</gene>
<evidence type="ECO:0000256" key="1">
    <source>
        <dbReference type="PROSITE-ProRule" id="PRU00047"/>
    </source>
</evidence>
<dbReference type="SUPFAM" id="SSF57756">
    <property type="entry name" value="Retrovirus zinc finger-like domains"/>
    <property type="match status" value="1"/>
</dbReference>
<protein>
    <submittedName>
        <fullName evidence="4">Copia protein</fullName>
    </submittedName>
</protein>
<evidence type="ECO:0000259" key="3">
    <source>
        <dbReference type="PROSITE" id="PS50158"/>
    </source>
</evidence>
<keyword evidence="1" id="KW-0479">Metal-binding</keyword>
<dbReference type="AlphaFoldDB" id="A0A0A9YWF1"/>
<proteinExistence type="predicted"/>
<sequence length="336" mass="37534">PLWRRYIIRKGLAAQVDIRQELGDMRFRNGSIREFLENFDAKVADFEAAGGVMSEQEVISNLLSKMPPAYQQITMAIDIACNSDPSKVTLQFVKNRLVQAEKNIGKPYGSTSGSVQTTFFAGNFRDRKKGNNRQMQGNAGNYRGRHGTTWNQRHQPNQNGGASGTNTTDANPVFPYKCHSCGKHGHKRSECRQKNHQAANSARETGEEVAFNCELLDNDDSDTTFFCSPQSSKETAEVEEEVVLANVNKQFLPIVSPKVLFFADSGCSSHLCTKAMRKFMFDIEPVDIKICVAKQGEKLHATSRGSLRVRWNGKSMLLLNVLLCDELPYNLLSVSK</sequence>
<reference evidence="4" key="2">
    <citation type="submission" date="2014-07" db="EMBL/GenBank/DDBJ databases">
        <authorList>
            <person name="Hull J."/>
        </authorList>
    </citation>
    <scope>NUCLEOTIDE SEQUENCE</scope>
</reference>
<dbReference type="GO" id="GO:0008270">
    <property type="term" value="F:zinc ion binding"/>
    <property type="evidence" value="ECO:0007669"/>
    <property type="project" value="UniProtKB-KW"/>
</dbReference>
<dbReference type="EMBL" id="GBHO01008181">
    <property type="protein sequence ID" value="JAG35423.1"/>
    <property type="molecule type" value="Transcribed_RNA"/>
</dbReference>
<accession>A0A0A9YWF1</accession>
<dbReference type="InterPro" id="IPR001878">
    <property type="entry name" value="Znf_CCHC"/>
</dbReference>
<dbReference type="Pfam" id="PF14223">
    <property type="entry name" value="Retrotran_gag_2"/>
    <property type="match status" value="1"/>
</dbReference>
<feature type="non-terminal residue" evidence="4">
    <location>
        <position position="1"/>
    </location>
</feature>
<evidence type="ECO:0000256" key="2">
    <source>
        <dbReference type="SAM" id="MobiDB-lite"/>
    </source>
</evidence>
<dbReference type="Pfam" id="PF22936">
    <property type="entry name" value="Pol_BBD"/>
    <property type="match status" value="1"/>
</dbReference>
<feature type="region of interest" description="Disordered" evidence="2">
    <location>
        <begin position="149"/>
        <end position="168"/>
    </location>
</feature>
<dbReference type="PROSITE" id="PS50158">
    <property type="entry name" value="ZF_CCHC"/>
    <property type="match status" value="1"/>
</dbReference>
<name>A0A0A9YWF1_LYGHE</name>
<keyword evidence="1" id="KW-0862">Zinc</keyword>
<keyword evidence="1" id="KW-0863">Zinc-finger</keyword>
<organism evidence="4">
    <name type="scientific">Lygus hesperus</name>
    <name type="common">Western plant bug</name>
    <dbReference type="NCBI Taxonomy" id="30085"/>
    <lineage>
        <taxon>Eukaryota</taxon>
        <taxon>Metazoa</taxon>
        <taxon>Ecdysozoa</taxon>
        <taxon>Arthropoda</taxon>
        <taxon>Hexapoda</taxon>
        <taxon>Insecta</taxon>
        <taxon>Pterygota</taxon>
        <taxon>Neoptera</taxon>
        <taxon>Paraneoptera</taxon>
        <taxon>Hemiptera</taxon>
        <taxon>Heteroptera</taxon>
        <taxon>Panheteroptera</taxon>
        <taxon>Cimicomorpha</taxon>
        <taxon>Miridae</taxon>
        <taxon>Mirini</taxon>
        <taxon>Lygus</taxon>
    </lineage>
</organism>
<dbReference type="InterPro" id="IPR036875">
    <property type="entry name" value="Znf_CCHC_sf"/>
</dbReference>
<feature type="non-terminal residue" evidence="4">
    <location>
        <position position="336"/>
    </location>
</feature>
<dbReference type="GO" id="GO:0003676">
    <property type="term" value="F:nucleic acid binding"/>
    <property type="evidence" value="ECO:0007669"/>
    <property type="project" value="InterPro"/>
</dbReference>
<evidence type="ECO:0000313" key="4">
    <source>
        <dbReference type="EMBL" id="JAG35423.1"/>
    </source>
</evidence>
<reference evidence="4" key="1">
    <citation type="journal article" date="2014" name="PLoS ONE">
        <title>Transcriptome-Based Identification of ABC Transporters in the Western Tarnished Plant Bug Lygus hesperus.</title>
        <authorList>
            <person name="Hull J.J."/>
            <person name="Chaney K."/>
            <person name="Geib S.M."/>
            <person name="Fabrick J.A."/>
            <person name="Brent C.S."/>
            <person name="Walsh D."/>
            <person name="Lavine L.C."/>
        </authorList>
    </citation>
    <scope>NUCLEOTIDE SEQUENCE</scope>
</reference>
<dbReference type="InterPro" id="IPR054722">
    <property type="entry name" value="PolX-like_BBD"/>
</dbReference>
<feature type="domain" description="CCHC-type" evidence="3">
    <location>
        <begin position="177"/>
        <end position="193"/>
    </location>
</feature>